<feature type="region of interest" description="Disordered" evidence="1">
    <location>
        <begin position="57"/>
        <end position="131"/>
    </location>
</feature>
<sequence>MEGWGGAEVGWGGRCAELVGARGCPSRAGGLAIGCGAGRSPLRPAPPTLSLARSRLFTGPRPIPHRPRPLDAPAVRQGLRPAPRSFPIGGAGAPVAVKTRPSALADGPPECQSGPTPHLPAPLDRASAGQG</sequence>
<keyword evidence="3" id="KW-1185">Reference proteome</keyword>
<organism evidence="2 3">
    <name type="scientific">Chiloscyllium punctatum</name>
    <name type="common">Brownbanded bambooshark</name>
    <name type="synonym">Hemiscyllium punctatum</name>
    <dbReference type="NCBI Taxonomy" id="137246"/>
    <lineage>
        <taxon>Eukaryota</taxon>
        <taxon>Metazoa</taxon>
        <taxon>Chordata</taxon>
        <taxon>Craniata</taxon>
        <taxon>Vertebrata</taxon>
        <taxon>Chondrichthyes</taxon>
        <taxon>Elasmobranchii</taxon>
        <taxon>Galeomorphii</taxon>
        <taxon>Galeoidea</taxon>
        <taxon>Orectolobiformes</taxon>
        <taxon>Hemiscylliidae</taxon>
        <taxon>Chiloscyllium</taxon>
    </lineage>
</organism>
<evidence type="ECO:0000313" key="3">
    <source>
        <dbReference type="Proteomes" id="UP000287033"/>
    </source>
</evidence>
<dbReference type="EMBL" id="BEZZ01012141">
    <property type="protein sequence ID" value="GCC39343.1"/>
    <property type="molecule type" value="Genomic_DNA"/>
</dbReference>
<protein>
    <submittedName>
        <fullName evidence="2">Uncharacterized protein</fullName>
    </submittedName>
</protein>
<proteinExistence type="predicted"/>
<reference evidence="2 3" key="1">
    <citation type="journal article" date="2018" name="Nat. Ecol. Evol.">
        <title>Shark genomes provide insights into elasmobranch evolution and the origin of vertebrates.</title>
        <authorList>
            <person name="Hara Y"/>
            <person name="Yamaguchi K"/>
            <person name="Onimaru K"/>
            <person name="Kadota M"/>
            <person name="Koyanagi M"/>
            <person name="Keeley SD"/>
            <person name="Tatsumi K"/>
            <person name="Tanaka K"/>
            <person name="Motone F"/>
            <person name="Kageyama Y"/>
            <person name="Nozu R"/>
            <person name="Adachi N"/>
            <person name="Nishimura O"/>
            <person name="Nakagawa R"/>
            <person name="Tanegashima C"/>
            <person name="Kiyatake I"/>
            <person name="Matsumoto R"/>
            <person name="Murakumo K"/>
            <person name="Nishida K"/>
            <person name="Terakita A"/>
            <person name="Kuratani S"/>
            <person name="Sato K"/>
            <person name="Hyodo S Kuraku.S."/>
        </authorList>
    </citation>
    <scope>NUCLEOTIDE SEQUENCE [LARGE SCALE GENOMIC DNA]</scope>
</reference>
<evidence type="ECO:0000313" key="2">
    <source>
        <dbReference type="EMBL" id="GCC39343.1"/>
    </source>
</evidence>
<evidence type="ECO:0000256" key="1">
    <source>
        <dbReference type="SAM" id="MobiDB-lite"/>
    </source>
</evidence>
<name>A0A401T9J4_CHIPU</name>
<gene>
    <name evidence="2" type="ORF">chiPu_0022852</name>
</gene>
<accession>A0A401T9J4</accession>
<comment type="caution">
    <text evidence="2">The sequence shown here is derived from an EMBL/GenBank/DDBJ whole genome shotgun (WGS) entry which is preliminary data.</text>
</comment>
<dbReference type="Proteomes" id="UP000287033">
    <property type="component" value="Unassembled WGS sequence"/>
</dbReference>
<dbReference type="AlphaFoldDB" id="A0A401T9J4"/>